<dbReference type="Proteomes" id="UP000287853">
    <property type="component" value="Unassembled WGS sequence"/>
</dbReference>
<evidence type="ECO:0000313" key="14">
    <source>
        <dbReference type="Proteomes" id="UP000287853"/>
    </source>
</evidence>
<dbReference type="InterPro" id="IPR011527">
    <property type="entry name" value="ABC1_TM_dom"/>
</dbReference>
<dbReference type="PROSITE" id="PS50893">
    <property type="entry name" value="ABC_TRANSPORTER_2"/>
    <property type="match status" value="1"/>
</dbReference>
<evidence type="ECO:0000259" key="10">
    <source>
        <dbReference type="PROSITE" id="PS50893"/>
    </source>
</evidence>
<feature type="domain" description="Peptidase C39" evidence="12">
    <location>
        <begin position="25"/>
        <end position="151"/>
    </location>
</feature>
<dbReference type="PANTHER" id="PTHR24221">
    <property type="entry name" value="ATP-BINDING CASSETTE SUB-FAMILY B"/>
    <property type="match status" value="1"/>
</dbReference>
<feature type="transmembrane region" description="Helical" evidence="9">
    <location>
        <begin position="358"/>
        <end position="376"/>
    </location>
</feature>
<gene>
    <name evidence="13" type="ORF">H206_01058</name>
</gene>
<dbReference type="PANTHER" id="PTHR24221:SF654">
    <property type="entry name" value="ATP-BINDING CASSETTE SUB-FAMILY B MEMBER 6"/>
    <property type="match status" value="1"/>
</dbReference>
<feature type="domain" description="ABC transporter" evidence="10">
    <location>
        <begin position="655"/>
        <end position="889"/>
    </location>
</feature>
<dbReference type="GO" id="GO:0006508">
    <property type="term" value="P:proteolysis"/>
    <property type="evidence" value="ECO:0007669"/>
    <property type="project" value="InterPro"/>
</dbReference>
<keyword evidence="5" id="KW-0653">Protein transport</keyword>
<evidence type="ECO:0000256" key="8">
    <source>
        <dbReference type="ARBA" id="ARBA00043264"/>
    </source>
</evidence>
<dbReference type="GO" id="GO:0043213">
    <property type="term" value="P:bacteriocin transport"/>
    <property type="evidence" value="ECO:0007669"/>
    <property type="project" value="UniProtKB-KW"/>
</dbReference>
<comment type="subcellular location">
    <subcellularLocation>
        <location evidence="1">Cell membrane</location>
        <topology evidence="1">Multi-pass membrane protein</topology>
    </subcellularLocation>
</comment>
<dbReference type="GO" id="GO:0140359">
    <property type="term" value="F:ABC-type transporter activity"/>
    <property type="evidence" value="ECO:0007669"/>
    <property type="project" value="InterPro"/>
</dbReference>
<dbReference type="PROSITE" id="PS50990">
    <property type="entry name" value="PEPTIDASE_C39"/>
    <property type="match status" value="1"/>
</dbReference>
<dbReference type="Gene3D" id="3.90.70.10">
    <property type="entry name" value="Cysteine proteinases"/>
    <property type="match status" value="1"/>
</dbReference>
<evidence type="ECO:0000256" key="6">
    <source>
        <dbReference type="ARBA" id="ARBA00022989"/>
    </source>
</evidence>
<reference evidence="13 14" key="1">
    <citation type="submission" date="2017-01" db="EMBL/GenBank/DDBJ databases">
        <title>The cable genome- insights into the physiology and evolution of filamentous bacteria capable of sulfide oxidation via long distance electron transfer.</title>
        <authorList>
            <person name="Schreiber L."/>
            <person name="Bjerg J.T."/>
            <person name="Boggild A."/>
            <person name="Van De Vossenberg J."/>
            <person name="Meysman F."/>
            <person name="Nielsen L.P."/>
            <person name="Schramm A."/>
            <person name="Kjeldsen K.U."/>
        </authorList>
    </citation>
    <scope>NUCLEOTIDE SEQUENCE [LARGE SCALE GENOMIC DNA]</scope>
    <source>
        <strain evidence="13">MCF</strain>
    </source>
</reference>
<dbReference type="PROSITE" id="PS50929">
    <property type="entry name" value="ABC_TM1F"/>
    <property type="match status" value="1"/>
</dbReference>
<proteinExistence type="predicted"/>
<dbReference type="SUPFAM" id="SSF90123">
    <property type="entry name" value="ABC transporter transmembrane region"/>
    <property type="match status" value="1"/>
</dbReference>
<keyword evidence="7 9" id="KW-0472">Membrane</keyword>
<dbReference type="InterPro" id="IPR039421">
    <property type="entry name" value="Type_1_exporter"/>
</dbReference>
<comment type="caution">
    <text evidence="13">The sequence shown here is derived from an EMBL/GenBank/DDBJ whole genome shotgun (WGS) entry which is preliminary data.</text>
</comment>
<dbReference type="InterPro" id="IPR036640">
    <property type="entry name" value="ABC1_TM_sf"/>
</dbReference>
<dbReference type="Pfam" id="PF03412">
    <property type="entry name" value="Peptidase_C39"/>
    <property type="match status" value="1"/>
</dbReference>
<dbReference type="EMBL" id="MTKO01000082">
    <property type="protein sequence ID" value="RWX45128.1"/>
    <property type="molecule type" value="Genomic_DNA"/>
</dbReference>
<dbReference type="SMART" id="SM00382">
    <property type="entry name" value="AAA"/>
    <property type="match status" value="1"/>
</dbReference>
<dbReference type="GO" id="GO:0005886">
    <property type="term" value="C:plasma membrane"/>
    <property type="evidence" value="ECO:0007669"/>
    <property type="project" value="UniProtKB-SubCell"/>
</dbReference>
<dbReference type="SUPFAM" id="SSF52540">
    <property type="entry name" value="P-loop containing nucleoside triphosphate hydrolases"/>
    <property type="match status" value="1"/>
</dbReference>
<evidence type="ECO:0000256" key="9">
    <source>
        <dbReference type="SAM" id="Phobius"/>
    </source>
</evidence>
<dbReference type="InterPro" id="IPR027417">
    <property type="entry name" value="P-loop_NTPase"/>
</dbReference>
<evidence type="ECO:0000256" key="3">
    <source>
        <dbReference type="ARBA" id="ARBA00022741"/>
    </source>
</evidence>
<dbReference type="InterPro" id="IPR003439">
    <property type="entry name" value="ABC_transporter-like_ATP-bd"/>
</dbReference>
<keyword evidence="3" id="KW-0547">Nucleotide-binding</keyword>
<dbReference type="GO" id="GO:0016887">
    <property type="term" value="F:ATP hydrolysis activity"/>
    <property type="evidence" value="ECO:0007669"/>
    <property type="project" value="InterPro"/>
</dbReference>
<keyword evidence="4 13" id="KW-0067">ATP-binding</keyword>
<feature type="transmembrane region" description="Helical" evidence="9">
    <location>
        <begin position="315"/>
        <end position="338"/>
    </location>
</feature>
<evidence type="ECO:0000256" key="4">
    <source>
        <dbReference type="ARBA" id="ARBA00022840"/>
    </source>
</evidence>
<evidence type="ECO:0000256" key="2">
    <source>
        <dbReference type="ARBA" id="ARBA00022692"/>
    </source>
</evidence>
<evidence type="ECO:0000256" key="7">
    <source>
        <dbReference type="ARBA" id="ARBA00023136"/>
    </source>
</evidence>
<dbReference type="GO" id="GO:0015031">
    <property type="term" value="P:protein transport"/>
    <property type="evidence" value="ECO:0007669"/>
    <property type="project" value="UniProtKB-KW"/>
</dbReference>
<dbReference type="Gene3D" id="3.40.50.300">
    <property type="entry name" value="P-loop containing nucleotide triphosphate hydrolases"/>
    <property type="match status" value="1"/>
</dbReference>
<keyword evidence="2 9" id="KW-0812">Transmembrane</keyword>
<feature type="transmembrane region" description="Helical" evidence="9">
    <location>
        <begin position="427"/>
        <end position="453"/>
    </location>
</feature>
<keyword evidence="6 9" id="KW-1133">Transmembrane helix</keyword>
<evidence type="ECO:0000259" key="11">
    <source>
        <dbReference type="PROSITE" id="PS50929"/>
    </source>
</evidence>
<feature type="domain" description="ABC transmembrane type-1" evidence="11">
    <location>
        <begin position="319"/>
        <end position="598"/>
    </location>
</feature>
<dbReference type="GO" id="GO:0008233">
    <property type="term" value="F:peptidase activity"/>
    <property type="evidence" value="ECO:0007669"/>
    <property type="project" value="InterPro"/>
</dbReference>
<protein>
    <submittedName>
        <fullName evidence="13">ATP-binding cassette, subfamily B</fullName>
    </submittedName>
</protein>
<keyword evidence="5" id="KW-0813">Transport</keyword>
<feature type="transmembrane region" description="Helical" evidence="9">
    <location>
        <begin position="459"/>
        <end position="478"/>
    </location>
</feature>
<evidence type="ECO:0000313" key="13">
    <source>
        <dbReference type="EMBL" id="RWX45128.1"/>
    </source>
</evidence>
<accession>A0A3S3QE58</accession>
<keyword evidence="14" id="KW-1185">Reference proteome</keyword>
<organism evidence="13 14">
    <name type="scientific">Candidatus Electrothrix aarhusensis</name>
    <dbReference type="NCBI Taxonomy" id="1859131"/>
    <lineage>
        <taxon>Bacteria</taxon>
        <taxon>Pseudomonadati</taxon>
        <taxon>Thermodesulfobacteriota</taxon>
        <taxon>Desulfobulbia</taxon>
        <taxon>Desulfobulbales</taxon>
        <taxon>Desulfobulbaceae</taxon>
        <taxon>Candidatus Electrothrix</taxon>
    </lineage>
</organism>
<evidence type="ECO:0000256" key="1">
    <source>
        <dbReference type="ARBA" id="ARBA00004651"/>
    </source>
</evidence>
<dbReference type="InterPro" id="IPR005074">
    <property type="entry name" value="Peptidase_C39"/>
</dbReference>
<dbReference type="InterPro" id="IPR003593">
    <property type="entry name" value="AAA+_ATPase"/>
</dbReference>
<dbReference type="Pfam" id="PF00005">
    <property type="entry name" value="ABC_tran"/>
    <property type="match status" value="1"/>
</dbReference>
<dbReference type="AlphaFoldDB" id="A0A3S3QE58"/>
<keyword evidence="8" id="KW-0080">Bacteriocin transport</keyword>
<dbReference type="Gene3D" id="1.20.1560.10">
    <property type="entry name" value="ABC transporter type 1, transmembrane domain"/>
    <property type="match status" value="1"/>
</dbReference>
<evidence type="ECO:0000259" key="12">
    <source>
        <dbReference type="PROSITE" id="PS50990"/>
    </source>
</evidence>
<evidence type="ECO:0000256" key="5">
    <source>
        <dbReference type="ARBA" id="ARBA00022927"/>
    </source>
</evidence>
<name>A0A3S3QE58_9BACT</name>
<dbReference type="GO" id="GO:0005524">
    <property type="term" value="F:ATP binding"/>
    <property type="evidence" value="ECO:0007669"/>
    <property type="project" value="UniProtKB-KW"/>
</dbReference>
<sequence length="932" mass="103743">MFRLSSLLGGYGQDERRFLIPQVIQSSMMDCGPAALKAILGGFGIHVSYGRLREACQTDVDGTSIDTLEDLAVRLGLDALQIILPADHLFLPETEALPALAVMLQPNGLTHFVVIWRRHGPWVQIMDPGTGRHWVRRDTLKERLYIHQHTLDAVDWQEWAVGSEFCDPLLARMASLCSDSAWSEARLQEVLTKEEGQGLAVLDAATRMTASLVQAGGIGKGTEAGDLIQQLLGQPEHIPQGYWSAFLSSENSEQIILQGAVVLHIAGLAEESDADTSEVDEETGFAGEAAFQSSLSQDSKAPEQQIIQTLCLEGVFTPLLIISAVLLAGLGTAMEVVVLRGMVEIGQQLSLVGQQTEAFAMVILFLLSLLILEWPLHSVSLRLGRRFELRLRQRFLEKIPSLGDRYFYSRLTSDMIQRAYELRHLRIIPVVGMQSLKILTEIICITAGLIILYPQGSMLILFSCLSVIAVSLVTQPLVQEQDMRFRTHIGGLSRFYLDALQGVLPIRSHSAVPALRSEHERLLVDWAKAGLDFFVTYERMTALNLLFSTGLAILLLYSYMQSGSDNSGTFILLYWMLTLPQLGRSLAELTQLYPSLRNRLLRLMDPLNAPDESYDWYKEEHKEEQASSRVYSEISEIPPPSCSEDCEGQEIGLSVHFENVRIVLSGKTILNGLDAQLFPGEQVAVVGPSGAGKSTLVGLLLGWYRPASGGTVRVNGELLQGERLQQLRRELVWVDPEVQLWNRSLRDNLNYGNDTVIPPTVELLSQADLLDVLSRLPDGEDTLLGENGGFLSGGEGQRVRLGRGLNRDTPRLVILDEPFRGLTREQRRDLLVQARRYWQGATLIFISHDVSDSLGFDRVWMIKDGELVEDDQPQRLAADAQSAYAQLLKREKSVQALIWNSADWVRLRLEKGKLVPGEKQTDAQKNPCDSTH</sequence>